<dbReference type="RefSeq" id="WP_214156476.1">
    <property type="nucleotide sequence ID" value="NZ_JAHBAY010000005.1"/>
</dbReference>
<evidence type="ECO:0000313" key="1">
    <source>
        <dbReference type="EMBL" id="MBT0770185.1"/>
    </source>
</evidence>
<name>A0ABS5TGL6_9ACTN</name>
<reference evidence="1 2" key="1">
    <citation type="submission" date="2021-05" db="EMBL/GenBank/DDBJ databases">
        <title>Kineosporia and Streptomyces sp. nov. two new marine actinobacteria isolated from Coral.</title>
        <authorList>
            <person name="Buangrab K."/>
            <person name="Sutthacheep M."/>
            <person name="Yeemin T."/>
            <person name="Harunari E."/>
            <person name="Igarashi Y."/>
            <person name="Kanchanasin P."/>
            <person name="Tanasupawat S."/>
            <person name="Phongsopitanun W."/>
        </authorList>
    </citation>
    <scope>NUCLEOTIDE SEQUENCE [LARGE SCALE GENOMIC DNA]</scope>
    <source>
        <strain evidence="1 2">J2-2</strain>
    </source>
</reference>
<dbReference type="Proteomes" id="UP001197247">
    <property type="component" value="Unassembled WGS sequence"/>
</dbReference>
<protein>
    <submittedName>
        <fullName evidence="1">YbaB/EbfC family nucleoid-associated protein</fullName>
    </submittedName>
</protein>
<comment type="caution">
    <text evidence="1">The sequence shown here is derived from an EMBL/GenBank/DDBJ whole genome shotgun (WGS) entry which is preliminary data.</text>
</comment>
<organism evidence="1 2">
    <name type="scientific">Kineosporia corallincola</name>
    <dbReference type="NCBI Taxonomy" id="2835133"/>
    <lineage>
        <taxon>Bacteria</taxon>
        <taxon>Bacillati</taxon>
        <taxon>Actinomycetota</taxon>
        <taxon>Actinomycetes</taxon>
        <taxon>Kineosporiales</taxon>
        <taxon>Kineosporiaceae</taxon>
        <taxon>Kineosporia</taxon>
    </lineage>
</organism>
<dbReference type="EMBL" id="JAHBAY010000005">
    <property type="protein sequence ID" value="MBT0770185.1"/>
    <property type="molecule type" value="Genomic_DNA"/>
</dbReference>
<accession>A0ABS5TGL6</accession>
<keyword evidence="2" id="KW-1185">Reference proteome</keyword>
<dbReference type="Gene3D" id="3.30.1310.10">
    <property type="entry name" value="Nucleoid-associated protein YbaB-like domain"/>
    <property type="match status" value="1"/>
</dbReference>
<dbReference type="Pfam" id="PF02575">
    <property type="entry name" value="YbaB_DNA_bd"/>
    <property type="match status" value="1"/>
</dbReference>
<gene>
    <name evidence="1" type="ORF">KIH74_14690</name>
</gene>
<dbReference type="InterPro" id="IPR004401">
    <property type="entry name" value="YbaB/EbfC"/>
</dbReference>
<dbReference type="InterPro" id="IPR036894">
    <property type="entry name" value="YbaB-like_sf"/>
</dbReference>
<proteinExistence type="predicted"/>
<sequence>MSSPEELEQAAAELREQRDLIGRAGAQVAAVTSTTTSRDRMITVTIDGQGQLTGLKLSGTRWQKLAAPDLCAKIVETARAAHEEATRKSMAAFMEFVPSSLGGVMGGGVDLDQMLSEALRAGDEPLFPEMNLGRRRNEGDRA</sequence>
<evidence type="ECO:0000313" key="2">
    <source>
        <dbReference type="Proteomes" id="UP001197247"/>
    </source>
</evidence>